<dbReference type="Gene3D" id="3.90.220.20">
    <property type="entry name" value="DNA methylase specificity domains"/>
    <property type="match status" value="3"/>
</dbReference>
<dbReference type="OrthoDB" id="9795776at2"/>
<dbReference type="PANTHER" id="PTHR30408">
    <property type="entry name" value="TYPE-1 RESTRICTION ENZYME ECOKI SPECIFICITY PROTEIN"/>
    <property type="match status" value="1"/>
</dbReference>
<dbReference type="Pfam" id="PF01420">
    <property type="entry name" value="Methylase_S"/>
    <property type="match status" value="2"/>
</dbReference>
<dbReference type="GO" id="GO:0003677">
    <property type="term" value="F:DNA binding"/>
    <property type="evidence" value="ECO:0007669"/>
    <property type="project" value="UniProtKB-KW"/>
</dbReference>
<gene>
    <name evidence="5" type="ORF">CBW65_18500</name>
</gene>
<dbReference type="SUPFAM" id="SSF116734">
    <property type="entry name" value="DNA methylase specificity domain"/>
    <property type="match status" value="2"/>
</dbReference>
<keyword evidence="3" id="KW-0238">DNA-binding</keyword>
<evidence type="ECO:0000259" key="4">
    <source>
        <dbReference type="Pfam" id="PF01420"/>
    </source>
</evidence>
<dbReference type="CDD" id="cd17278">
    <property type="entry name" value="RMtype1_S_LdeBORF1052P-TRD2-CR2"/>
    <property type="match status" value="1"/>
</dbReference>
<dbReference type="AlphaFoldDB" id="A0A1Y0ITQ3"/>
<dbReference type="InterPro" id="IPR000055">
    <property type="entry name" value="Restrct_endonuc_typeI_TRD"/>
</dbReference>
<feature type="domain" description="Type I restriction modification DNA specificity" evidence="4">
    <location>
        <begin position="7"/>
        <end position="175"/>
    </location>
</feature>
<evidence type="ECO:0000256" key="3">
    <source>
        <dbReference type="ARBA" id="ARBA00023125"/>
    </source>
</evidence>
<dbReference type="InterPro" id="IPR052021">
    <property type="entry name" value="Type-I_RS_S_subunit"/>
</dbReference>
<accession>A0A1Y0ITQ3</accession>
<organism evidence="5 6">
    <name type="scientific">Tumebacillus avium</name>
    <dbReference type="NCBI Taxonomy" id="1903704"/>
    <lineage>
        <taxon>Bacteria</taxon>
        <taxon>Bacillati</taxon>
        <taxon>Bacillota</taxon>
        <taxon>Bacilli</taxon>
        <taxon>Bacillales</taxon>
        <taxon>Alicyclobacillaceae</taxon>
        <taxon>Tumebacillus</taxon>
    </lineage>
</organism>
<dbReference type="RefSeq" id="WP_087458087.1">
    <property type="nucleotide sequence ID" value="NZ_CP021434.1"/>
</dbReference>
<comment type="similarity">
    <text evidence="1">Belongs to the type-I restriction system S methylase family.</text>
</comment>
<proteinExistence type="inferred from homology"/>
<dbReference type="KEGG" id="tum:CBW65_18500"/>
<evidence type="ECO:0000256" key="1">
    <source>
        <dbReference type="ARBA" id="ARBA00010923"/>
    </source>
</evidence>
<evidence type="ECO:0000313" key="5">
    <source>
        <dbReference type="EMBL" id="ARU62734.1"/>
    </source>
</evidence>
<sequence length="407" mass="44314">MSGGHRDGWERVPLGSVCRLQGGFAFKSAAFTTEGVPIVRMSNMKETGLDLTDAVCYPEELLDGLERFLLRPGDLLLGLSGSIGFSAQVTEAHTPSLLNQRVGRFLVDPARLSVNYLAQLVKSSRFQKTLHALASGGAPANLSSKDVEGILIDLPPLAEQERIAEILGTVDLALAKTDAIIAGTQEVKLGTLDHLLQKGIGHERFEETELGDLPAGWQAVPLGEVCRVNPGYRLVKGETYPYIEMAALDTTLPEIHYLLERVVNAPGGTRFQKGDVLFARITPCTENGKIGLVPELPGGIGVGSTEFIVLSPQPEHLLPEFLYYTVRSDRVRSYAISRMSGTTGRQRVPGEVFKEELLIALPPLSEQKQIGEMLRGFDRKIAAEQQSRKGLLELKTGLADLLLNPKK</sequence>
<dbReference type="REBASE" id="203417">
    <property type="entry name" value="S.Tsp23208II"/>
</dbReference>
<dbReference type="EMBL" id="CP021434">
    <property type="protein sequence ID" value="ARU62734.1"/>
    <property type="molecule type" value="Genomic_DNA"/>
</dbReference>
<keyword evidence="2" id="KW-0680">Restriction system</keyword>
<dbReference type="PANTHER" id="PTHR30408:SF12">
    <property type="entry name" value="TYPE I RESTRICTION ENZYME MJAVIII SPECIFICITY SUBUNIT"/>
    <property type="match status" value="1"/>
</dbReference>
<reference evidence="6" key="1">
    <citation type="submission" date="2017-05" db="EMBL/GenBank/DDBJ databases">
        <authorList>
            <person name="Sung H."/>
        </authorList>
    </citation>
    <scope>NUCLEOTIDE SEQUENCE [LARGE SCALE GENOMIC DNA]</scope>
    <source>
        <strain evidence="6">AR23208</strain>
    </source>
</reference>
<dbReference type="InterPro" id="IPR044946">
    <property type="entry name" value="Restrct_endonuc_typeI_TRD_sf"/>
</dbReference>
<keyword evidence="6" id="KW-1185">Reference proteome</keyword>
<dbReference type="CDD" id="cd17260">
    <property type="entry name" value="RMtype1_S_EcoEI-TRD1-CR1_like"/>
    <property type="match status" value="1"/>
</dbReference>
<evidence type="ECO:0000313" key="6">
    <source>
        <dbReference type="Proteomes" id="UP000195437"/>
    </source>
</evidence>
<name>A0A1Y0ITQ3_9BACL</name>
<protein>
    <recommendedName>
        <fullName evidence="4">Type I restriction modification DNA specificity domain-containing protein</fullName>
    </recommendedName>
</protein>
<feature type="domain" description="Type I restriction modification DNA specificity" evidence="4">
    <location>
        <begin position="214"/>
        <end position="389"/>
    </location>
</feature>
<evidence type="ECO:0000256" key="2">
    <source>
        <dbReference type="ARBA" id="ARBA00022747"/>
    </source>
</evidence>
<dbReference type="GO" id="GO:0009307">
    <property type="term" value="P:DNA restriction-modification system"/>
    <property type="evidence" value="ECO:0007669"/>
    <property type="project" value="UniProtKB-KW"/>
</dbReference>
<dbReference type="Proteomes" id="UP000195437">
    <property type="component" value="Chromosome"/>
</dbReference>